<evidence type="ECO:0000313" key="4">
    <source>
        <dbReference type="Proteomes" id="UP000248706"/>
    </source>
</evidence>
<dbReference type="SUPFAM" id="SSF50939">
    <property type="entry name" value="Sialidases"/>
    <property type="match status" value="1"/>
</dbReference>
<evidence type="ECO:0000256" key="1">
    <source>
        <dbReference type="SAM" id="MobiDB-lite"/>
    </source>
</evidence>
<dbReference type="Gene3D" id="2.130.10.10">
    <property type="entry name" value="YVTN repeat-like/Quinoprotein amine dehydrogenase"/>
    <property type="match status" value="3"/>
</dbReference>
<dbReference type="AlphaFoldDB" id="A0A328VH11"/>
<feature type="region of interest" description="Disordered" evidence="1">
    <location>
        <begin position="1"/>
        <end position="28"/>
    </location>
</feature>
<dbReference type="PANTHER" id="PTHR43739">
    <property type="entry name" value="XYLOGLUCANASE (EUROFUNG)"/>
    <property type="match status" value="1"/>
</dbReference>
<proteinExistence type="predicted"/>
<keyword evidence="4" id="KW-1185">Reference proteome</keyword>
<dbReference type="EMBL" id="MCIF01000002">
    <property type="protein sequence ID" value="RAQ95030.1"/>
    <property type="molecule type" value="Genomic_DNA"/>
</dbReference>
<evidence type="ECO:0000256" key="2">
    <source>
        <dbReference type="SAM" id="Phobius"/>
    </source>
</evidence>
<feature type="compositionally biased region" description="Polar residues" evidence="1">
    <location>
        <begin position="1"/>
        <end position="11"/>
    </location>
</feature>
<comment type="caution">
    <text evidence="3">The sequence shown here is derived from an EMBL/GenBank/DDBJ whole genome shotgun (WGS) entry which is preliminary data.</text>
</comment>
<dbReference type="GO" id="GO:0010411">
    <property type="term" value="P:xyloglucan metabolic process"/>
    <property type="evidence" value="ECO:0007669"/>
    <property type="project" value="TreeGrafter"/>
</dbReference>
<feature type="transmembrane region" description="Helical" evidence="2">
    <location>
        <begin position="34"/>
        <end position="53"/>
    </location>
</feature>
<name>A0A328VH11_9CHLR</name>
<reference evidence="3 4" key="1">
    <citation type="submission" date="2016-08" db="EMBL/GenBank/DDBJ databases">
        <title>Analysis of Carbohydrate Active Enzymes in Thermogemmatispora T81 Reveals Carbohydrate Degradation Ability.</title>
        <authorList>
            <person name="Tomazini A."/>
            <person name="Lal S."/>
            <person name="Stott M."/>
            <person name="Henrissat B."/>
            <person name="Polikarpov I."/>
            <person name="Sparling R."/>
            <person name="Levin D.B."/>
        </authorList>
    </citation>
    <scope>NUCLEOTIDE SEQUENCE [LARGE SCALE GENOMIC DNA]</scope>
    <source>
        <strain evidence="3 4">T81</strain>
    </source>
</reference>
<dbReference type="InterPro" id="IPR036278">
    <property type="entry name" value="Sialidase_sf"/>
</dbReference>
<keyword evidence="2" id="KW-0472">Membrane</keyword>
<dbReference type="CDD" id="cd15482">
    <property type="entry name" value="Sialidase_non-viral"/>
    <property type="match status" value="1"/>
</dbReference>
<organism evidence="3 4">
    <name type="scientific">Thermogemmatispora tikiterensis</name>
    <dbReference type="NCBI Taxonomy" id="1825093"/>
    <lineage>
        <taxon>Bacteria</taxon>
        <taxon>Bacillati</taxon>
        <taxon>Chloroflexota</taxon>
        <taxon>Ktedonobacteria</taxon>
        <taxon>Thermogemmatisporales</taxon>
        <taxon>Thermogemmatisporaceae</taxon>
        <taxon>Thermogemmatispora</taxon>
    </lineage>
</organism>
<evidence type="ECO:0000313" key="3">
    <source>
        <dbReference type="EMBL" id="RAQ95030.1"/>
    </source>
</evidence>
<accession>A0A328VH11</accession>
<protein>
    <recommendedName>
        <fullName evidence="5">Photosynthesis system II assembly factor Ycf48/Hcf136-like domain-containing protein</fullName>
    </recommendedName>
</protein>
<dbReference type="PANTHER" id="PTHR43739:SF5">
    <property type="entry name" value="EXO-ALPHA-SIALIDASE"/>
    <property type="match status" value="1"/>
</dbReference>
<dbReference type="SUPFAM" id="SSF110296">
    <property type="entry name" value="Oligoxyloglucan reducing end-specific cellobiohydrolase"/>
    <property type="match status" value="1"/>
</dbReference>
<dbReference type="InterPro" id="IPR052025">
    <property type="entry name" value="Xyloglucanase_GH74"/>
</dbReference>
<dbReference type="OrthoDB" id="144482at2"/>
<gene>
    <name evidence="3" type="ORF">A4R35_05745</name>
</gene>
<dbReference type="Proteomes" id="UP000248706">
    <property type="component" value="Unassembled WGS sequence"/>
</dbReference>
<keyword evidence="2" id="KW-1133">Transmembrane helix</keyword>
<dbReference type="InterPro" id="IPR015943">
    <property type="entry name" value="WD40/YVTN_repeat-like_dom_sf"/>
</dbReference>
<dbReference type="RefSeq" id="WP_112427414.1">
    <property type="nucleotide sequence ID" value="NZ_MCIF01000002.1"/>
</dbReference>
<evidence type="ECO:0008006" key="5">
    <source>
        <dbReference type="Google" id="ProtNLM"/>
    </source>
</evidence>
<sequence length="379" mass="41122">MATSQQRQQGESVEYVSQERASKAGEGRPRRGPYVLLAMVLIAVIVAASWELLSNRRSTTDPTVPGRPLSNPETHLHTLAIGDDGRSLYLGTHFGLFISHDGGKSWPQTRGALAPAMVTSIAPAHGDPNLLAVIAVPSGIGSEQPGVYMSRDGGRSWRLSNPPHLPSSAYPFSVQAGSGPAGHFYAFFVYAGWYETTDLGAHWRPITSGALSAMQTPLFLTDPAHPHHLLLGGDQGLFETTDDGNHWQRIQGINGTVLSLTATQTRPRLIFCATDEGLYRWQDGSKQITHLSGPTPNASLTRLVSSANGQALYALAGRDLWFSADQGTSWQKRFTFSRSDLMTLQLSPVQSTLLYAAFFYPASVLFSQDGGRSWQVLTD</sequence>
<keyword evidence="2" id="KW-0812">Transmembrane</keyword>